<proteinExistence type="predicted"/>
<protein>
    <recommendedName>
        <fullName evidence="3">N-acetyltransferase</fullName>
    </recommendedName>
</protein>
<dbReference type="Proteomes" id="UP000516148">
    <property type="component" value="Chromosome"/>
</dbReference>
<accession>A0A7H0LF37</accession>
<dbReference type="SUPFAM" id="SSF55729">
    <property type="entry name" value="Acyl-CoA N-acyltransferases (Nat)"/>
    <property type="match status" value="1"/>
</dbReference>
<reference evidence="1 2" key="1">
    <citation type="submission" date="2020-09" db="EMBL/GenBank/DDBJ databases">
        <title>Sphingomonas sp., a new species isolated from pork steak.</title>
        <authorList>
            <person name="Heidler von Heilborn D."/>
        </authorList>
    </citation>
    <scope>NUCLEOTIDE SEQUENCE [LARGE SCALE GENOMIC DNA]</scope>
    <source>
        <strain evidence="2">S8-3T</strain>
    </source>
</reference>
<evidence type="ECO:0000313" key="1">
    <source>
        <dbReference type="EMBL" id="QNQ08290.1"/>
    </source>
</evidence>
<dbReference type="AlphaFoldDB" id="A0A7H0LF37"/>
<gene>
    <name evidence="1" type="ORF">H3Z74_16215</name>
</gene>
<evidence type="ECO:0000313" key="2">
    <source>
        <dbReference type="Proteomes" id="UP000516148"/>
    </source>
</evidence>
<evidence type="ECO:0008006" key="3">
    <source>
        <dbReference type="Google" id="ProtNLM"/>
    </source>
</evidence>
<dbReference type="InterPro" id="IPR016181">
    <property type="entry name" value="Acyl_CoA_acyltransferase"/>
</dbReference>
<sequence length="139" mass="15396">MRDDDRIECAALGHGPKQALREGIVTSSFCLTVFVDGRAEAMFGLVVTNALCGEGRPWMLGSDMIYARPRAMLRIAPHVIAAMLDSTPRLTNLVACRNSRAIRFLTRMGFALAKERIVHAGTEFFSFELEQHRCAIPSV</sequence>
<dbReference type="RefSeq" id="WP_187760618.1">
    <property type="nucleotide sequence ID" value="NZ_CP061038.1"/>
</dbReference>
<dbReference type="KEGG" id="spap:H3Z74_16215"/>
<organism evidence="1 2">
    <name type="scientific">Sphingomonas alpina</name>
    <dbReference type="NCBI Taxonomy" id="653931"/>
    <lineage>
        <taxon>Bacteria</taxon>
        <taxon>Pseudomonadati</taxon>
        <taxon>Pseudomonadota</taxon>
        <taxon>Alphaproteobacteria</taxon>
        <taxon>Sphingomonadales</taxon>
        <taxon>Sphingomonadaceae</taxon>
        <taxon>Sphingomonas</taxon>
    </lineage>
</organism>
<keyword evidence="2" id="KW-1185">Reference proteome</keyword>
<name>A0A7H0LF37_9SPHN</name>
<dbReference type="EMBL" id="CP061038">
    <property type="protein sequence ID" value="QNQ08290.1"/>
    <property type="molecule type" value="Genomic_DNA"/>
</dbReference>